<protein>
    <submittedName>
        <fullName evidence="9">Raffinose/stachyose/melibiose transport system permease protein</fullName>
    </submittedName>
</protein>
<evidence type="ECO:0000259" key="8">
    <source>
        <dbReference type="PROSITE" id="PS50928"/>
    </source>
</evidence>
<reference evidence="9 10" key="1">
    <citation type="submission" date="2021-03" db="EMBL/GenBank/DDBJ databases">
        <title>Sequencing the genomes of 1000 actinobacteria strains.</title>
        <authorList>
            <person name="Klenk H.-P."/>
        </authorList>
    </citation>
    <scope>NUCLEOTIDE SEQUENCE [LARGE SCALE GENOMIC DNA]</scope>
    <source>
        <strain evidence="9 10">DSM 18824</strain>
    </source>
</reference>
<evidence type="ECO:0000256" key="6">
    <source>
        <dbReference type="ARBA" id="ARBA00023136"/>
    </source>
</evidence>
<dbReference type="PANTHER" id="PTHR30193">
    <property type="entry name" value="ABC TRANSPORTER PERMEASE PROTEIN"/>
    <property type="match status" value="1"/>
</dbReference>
<keyword evidence="4 7" id="KW-0812">Transmembrane</keyword>
<comment type="similarity">
    <text evidence="7">Belongs to the binding-protein-dependent transport system permease family.</text>
</comment>
<feature type="domain" description="ABC transmembrane type-1" evidence="8">
    <location>
        <begin position="92"/>
        <end position="308"/>
    </location>
</feature>
<evidence type="ECO:0000256" key="4">
    <source>
        <dbReference type="ARBA" id="ARBA00022692"/>
    </source>
</evidence>
<proteinExistence type="inferred from homology"/>
<dbReference type="PANTHER" id="PTHR30193:SF41">
    <property type="entry name" value="DIACETYLCHITOBIOSE UPTAKE SYSTEM PERMEASE PROTEIN NGCF"/>
    <property type="match status" value="1"/>
</dbReference>
<accession>A0ABS4UWT8</accession>
<keyword evidence="5 7" id="KW-1133">Transmembrane helix</keyword>
<dbReference type="PROSITE" id="PS50928">
    <property type="entry name" value="ABC_TM1"/>
    <property type="match status" value="1"/>
</dbReference>
<comment type="caution">
    <text evidence="9">The sequence shown here is derived from an EMBL/GenBank/DDBJ whole genome shotgun (WGS) entry which is preliminary data.</text>
</comment>
<dbReference type="Proteomes" id="UP000755585">
    <property type="component" value="Unassembled WGS sequence"/>
</dbReference>
<feature type="transmembrane region" description="Helical" evidence="7">
    <location>
        <begin position="96"/>
        <end position="117"/>
    </location>
</feature>
<dbReference type="CDD" id="cd06261">
    <property type="entry name" value="TM_PBP2"/>
    <property type="match status" value="1"/>
</dbReference>
<dbReference type="InterPro" id="IPR035906">
    <property type="entry name" value="MetI-like_sf"/>
</dbReference>
<dbReference type="InterPro" id="IPR000515">
    <property type="entry name" value="MetI-like"/>
</dbReference>
<dbReference type="InterPro" id="IPR051393">
    <property type="entry name" value="ABC_transporter_permease"/>
</dbReference>
<evidence type="ECO:0000256" key="2">
    <source>
        <dbReference type="ARBA" id="ARBA00022448"/>
    </source>
</evidence>
<feature type="transmembrane region" description="Helical" evidence="7">
    <location>
        <begin position="129"/>
        <end position="149"/>
    </location>
</feature>
<dbReference type="EMBL" id="JAGINT010000002">
    <property type="protein sequence ID" value="MBP2356107.1"/>
    <property type="molecule type" value="Genomic_DNA"/>
</dbReference>
<sequence>MTLTETPVDVVAHGSGNVPKGPRVNPLDRGRKRLFGWFVAPAAILYAAFLIVPGLVTLWISVNKWPGAGPMTFVGVGNYRAIFKDPTFVASFRNTLTILFGVGIVTFLLAFVMMLTLRDLRGRKFIRMVIFFPNIAPGVLLAIVWGFLFQQKGMINQALGWLGVAHPPAWLAEDTLFLVVMAGLVWISTGFYTTILMAAVDRIPPHLFEECELAGATAFQRLRYVILPLTWDVIGVASILWTISSIKIFEFLYAFAGGAGYLPPLKIWNTSIYAYAEAFAAVGTPRFGTAAATSVVMMVLVIAAVGLLGRLFRRDPIEL</sequence>
<organism evidence="9 10">
    <name type="scientific">Kribbella aluminosa</name>
    <dbReference type="NCBI Taxonomy" id="416017"/>
    <lineage>
        <taxon>Bacteria</taxon>
        <taxon>Bacillati</taxon>
        <taxon>Actinomycetota</taxon>
        <taxon>Actinomycetes</taxon>
        <taxon>Propionibacteriales</taxon>
        <taxon>Kribbellaceae</taxon>
        <taxon>Kribbella</taxon>
    </lineage>
</organism>
<feature type="transmembrane region" description="Helical" evidence="7">
    <location>
        <begin position="290"/>
        <end position="312"/>
    </location>
</feature>
<comment type="subcellular location">
    <subcellularLocation>
        <location evidence="1 7">Cell membrane</location>
        <topology evidence="1 7">Multi-pass membrane protein</topology>
    </subcellularLocation>
</comment>
<evidence type="ECO:0000256" key="5">
    <source>
        <dbReference type="ARBA" id="ARBA00022989"/>
    </source>
</evidence>
<dbReference type="SUPFAM" id="SSF161098">
    <property type="entry name" value="MetI-like"/>
    <property type="match status" value="1"/>
</dbReference>
<evidence type="ECO:0000313" key="10">
    <source>
        <dbReference type="Proteomes" id="UP000755585"/>
    </source>
</evidence>
<gene>
    <name evidence="9" type="ORF">JOF29_007217</name>
</gene>
<keyword evidence="10" id="KW-1185">Reference proteome</keyword>
<evidence type="ECO:0000256" key="1">
    <source>
        <dbReference type="ARBA" id="ARBA00004651"/>
    </source>
</evidence>
<feature type="transmembrane region" description="Helical" evidence="7">
    <location>
        <begin position="176"/>
        <end position="200"/>
    </location>
</feature>
<feature type="transmembrane region" description="Helical" evidence="7">
    <location>
        <begin position="34"/>
        <end position="62"/>
    </location>
</feature>
<evidence type="ECO:0000256" key="7">
    <source>
        <dbReference type="RuleBase" id="RU363032"/>
    </source>
</evidence>
<evidence type="ECO:0000313" key="9">
    <source>
        <dbReference type="EMBL" id="MBP2356107.1"/>
    </source>
</evidence>
<dbReference type="Pfam" id="PF00528">
    <property type="entry name" value="BPD_transp_1"/>
    <property type="match status" value="1"/>
</dbReference>
<dbReference type="Gene3D" id="1.10.3720.10">
    <property type="entry name" value="MetI-like"/>
    <property type="match status" value="1"/>
</dbReference>
<keyword evidence="6 7" id="KW-0472">Membrane</keyword>
<keyword evidence="3" id="KW-1003">Cell membrane</keyword>
<dbReference type="RefSeq" id="WP_209698674.1">
    <property type="nucleotide sequence ID" value="NZ_BAAAVU010000023.1"/>
</dbReference>
<name>A0ABS4UWT8_9ACTN</name>
<keyword evidence="2 7" id="KW-0813">Transport</keyword>
<evidence type="ECO:0000256" key="3">
    <source>
        <dbReference type="ARBA" id="ARBA00022475"/>
    </source>
</evidence>
<feature type="transmembrane region" description="Helical" evidence="7">
    <location>
        <begin position="221"/>
        <end position="243"/>
    </location>
</feature>